<proteinExistence type="predicted"/>
<reference evidence="3" key="1">
    <citation type="submission" date="2016-07" db="EMBL/GenBank/DDBJ databases">
        <title>Nontailed viruses are major unrecognized killers of bacteria in the ocean.</title>
        <authorList>
            <person name="Kauffman K."/>
            <person name="Hussain F."/>
            <person name="Yang J."/>
            <person name="Arevalo P."/>
            <person name="Brown J."/>
            <person name="Cutler M."/>
            <person name="Kelly L."/>
            <person name="Polz M.F."/>
        </authorList>
    </citation>
    <scope>NUCLEOTIDE SEQUENCE [LARGE SCALE GENOMIC DNA]</scope>
    <source>
        <strain evidence="3">10N.222.48.A2</strain>
    </source>
</reference>
<protein>
    <recommendedName>
        <fullName evidence="5">Outer membrane protein assembly factor BamE</fullName>
    </recommendedName>
</protein>
<evidence type="ECO:0000313" key="3">
    <source>
        <dbReference type="Proteomes" id="UP000235579"/>
    </source>
</evidence>
<evidence type="ECO:0000313" key="2">
    <source>
        <dbReference type="EMBL" id="TKG37868.1"/>
    </source>
</evidence>
<reference evidence="1" key="2">
    <citation type="submission" date="2016-07" db="EMBL/GenBank/DDBJ databases">
        <authorList>
            <person name="Wan K."/>
            <person name="Booth B."/>
            <person name="Spirohn K."/>
            <person name="Hao T."/>
            <person name="Hu Y."/>
            <person name="Calderwood M."/>
            <person name="Hill D."/>
            <person name="Mohr S."/>
            <person name="Vidal M."/>
            <person name="Celniker S."/>
            <person name="Perrimon N."/>
        </authorList>
    </citation>
    <scope>NUCLEOTIDE SEQUENCE</scope>
    <source>
        <strain evidence="1">10N.222.48.A2</strain>
    </source>
</reference>
<reference evidence="1" key="3">
    <citation type="journal article" date="2018" name="Nature">
        <title>A major lineage of non-tailed dsDNA viruses as unrecognized killers of marine bacteria.</title>
        <authorList>
            <person name="Kauffman K.M."/>
            <person name="Hussain F.A."/>
            <person name="Yang J."/>
            <person name="Arevalo P."/>
            <person name="Brown J.M."/>
            <person name="Chang W.K."/>
            <person name="VanInsberghe D."/>
            <person name="Elsherbini J."/>
            <person name="Sharma R.S."/>
            <person name="Cutler M.B."/>
            <person name="Kelly L."/>
            <person name="Polz M.F."/>
        </authorList>
    </citation>
    <scope>NUCLEOTIDE SEQUENCE</scope>
    <source>
        <strain evidence="1">10N.222.48.A2</strain>
    </source>
</reference>
<evidence type="ECO:0000313" key="1">
    <source>
        <dbReference type="EMBL" id="PMP16722.1"/>
    </source>
</evidence>
<dbReference type="Proteomes" id="UP000235579">
    <property type="component" value="Unassembled WGS sequence"/>
</dbReference>
<evidence type="ECO:0000313" key="4">
    <source>
        <dbReference type="Proteomes" id="UP000308018"/>
    </source>
</evidence>
<name>A0A2N7NLU2_9VIBR</name>
<gene>
    <name evidence="1" type="ORF">BCS92_08760</name>
    <name evidence="2" type="ORF">FC057_01100</name>
</gene>
<comment type="caution">
    <text evidence="1">The sequence shown here is derived from an EMBL/GenBank/DDBJ whole genome shotgun (WGS) entry which is preliminary data.</text>
</comment>
<organism evidence="1 3">
    <name type="scientific">Vibrio tasmaniensis</name>
    <dbReference type="NCBI Taxonomy" id="212663"/>
    <lineage>
        <taxon>Bacteria</taxon>
        <taxon>Pseudomonadati</taxon>
        <taxon>Pseudomonadota</taxon>
        <taxon>Gammaproteobacteria</taxon>
        <taxon>Vibrionales</taxon>
        <taxon>Vibrionaceae</taxon>
        <taxon>Vibrio</taxon>
    </lineage>
</organism>
<evidence type="ECO:0008006" key="5">
    <source>
        <dbReference type="Google" id="ProtNLM"/>
    </source>
</evidence>
<reference evidence="2 4" key="4">
    <citation type="submission" date="2019-04" db="EMBL/GenBank/DDBJ databases">
        <title>A reverse ecology approach based on a biological definition of microbial populations.</title>
        <authorList>
            <person name="Arevalo P."/>
            <person name="Vaninsberghe D."/>
            <person name="Elsherbini J."/>
            <person name="Gore J."/>
            <person name="Polz M."/>
        </authorList>
    </citation>
    <scope>NUCLEOTIDE SEQUENCE [LARGE SCALE GENOMIC DNA]</scope>
    <source>
        <strain evidence="2 4">10N.222.45.A8</strain>
    </source>
</reference>
<sequence>MNKLILSTAILSSLALSGCESLDGQTVLIDYGMSKRDVIEIMGMPQDRQMKGFNEAFQYCQSGTSFGANSHQVVYFYKGNVVGLNSYKTSVSGCTGGMRTINWESLPDFTIEHRVR</sequence>
<accession>A0A2N7NLU2</accession>
<dbReference type="RefSeq" id="WP_012600708.1">
    <property type="nucleotide sequence ID" value="NZ_MDBP01000032.1"/>
</dbReference>
<dbReference type="PROSITE" id="PS51257">
    <property type="entry name" value="PROKAR_LIPOPROTEIN"/>
    <property type="match status" value="1"/>
</dbReference>
<dbReference type="EMBL" id="MDBP01000032">
    <property type="protein sequence ID" value="PMP16722.1"/>
    <property type="molecule type" value="Genomic_DNA"/>
</dbReference>
<dbReference type="EMBL" id="SYVV01000001">
    <property type="protein sequence ID" value="TKG37868.1"/>
    <property type="molecule type" value="Genomic_DNA"/>
</dbReference>
<dbReference type="Proteomes" id="UP000308018">
    <property type="component" value="Unassembled WGS sequence"/>
</dbReference>
<dbReference type="AlphaFoldDB" id="A0A2N7NLU2"/>